<accession>A0A6J5L734</accession>
<dbReference type="GO" id="GO:0005506">
    <property type="term" value="F:iron ion binding"/>
    <property type="evidence" value="ECO:0007669"/>
    <property type="project" value="InterPro"/>
</dbReference>
<dbReference type="Gene3D" id="2.20.28.10">
    <property type="match status" value="1"/>
</dbReference>
<reference evidence="2" key="1">
    <citation type="submission" date="2020-04" db="EMBL/GenBank/DDBJ databases">
        <authorList>
            <person name="Chiriac C."/>
            <person name="Salcher M."/>
            <person name="Ghai R."/>
            <person name="Kavagutti S V."/>
        </authorList>
    </citation>
    <scope>NUCLEOTIDE SEQUENCE</scope>
</reference>
<feature type="domain" description="Rubredoxin-like" evidence="1">
    <location>
        <begin position="1"/>
        <end position="43"/>
    </location>
</feature>
<gene>
    <name evidence="2" type="ORF">UFOVP112_194</name>
</gene>
<proteinExistence type="predicted"/>
<sequence>MEQHVCVICGHVHDEATEGRWEELDASFLCPECGCGKEEYETVTV</sequence>
<dbReference type="EMBL" id="LR796233">
    <property type="protein sequence ID" value="CAB4129096.1"/>
    <property type="molecule type" value="Genomic_DNA"/>
</dbReference>
<evidence type="ECO:0000259" key="1">
    <source>
        <dbReference type="PROSITE" id="PS50903"/>
    </source>
</evidence>
<dbReference type="PROSITE" id="PS50903">
    <property type="entry name" value="RUBREDOXIN_LIKE"/>
    <property type="match status" value="1"/>
</dbReference>
<evidence type="ECO:0000313" key="2">
    <source>
        <dbReference type="EMBL" id="CAB4129096.1"/>
    </source>
</evidence>
<organism evidence="2">
    <name type="scientific">uncultured Caudovirales phage</name>
    <dbReference type="NCBI Taxonomy" id="2100421"/>
    <lineage>
        <taxon>Viruses</taxon>
        <taxon>Duplodnaviria</taxon>
        <taxon>Heunggongvirae</taxon>
        <taxon>Uroviricota</taxon>
        <taxon>Caudoviricetes</taxon>
        <taxon>Peduoviridae</taxon>
        <taxon>Maltschvirus</taxon>
        <taxon>Maltschvirus maltsch</taxon>
    </lineage>
</organism>
<name>A0A6J5L734_9CAUD</name>
<dbReference type="SUPFAM" id="SSF57802">
    <property type="entry name" value="Rubredoxin-like"/>
    <property type="match status" value="1"/>
</dbReference>
<dbReference type="InterPro" id="IPR024934">
    <property type="entry name" value="Rubredoxin-like_dom"/>
</dbReference>
<protein>
    <submittedName>
        <fullName evidence="2">COG1773 Rubredoxin</fullName>
    </submittedName>
</protein>